<dbReference type="Proteomes" id="UP000198846">
    <property type="component" value="Unassembled WGS sequence"/>
</dbReference>
<reference evidence="6 7" key="1">
    <citation type="submission" date="2016-10" db="EMBL/GenBank/DDBJ databases">
        <authorList>
            <person name="de Groot N.N."/>
        </authorList>
    </citation>
    <scope>NUCLEOTIDE SEQUENCE [LARGE SCALE GENOMIC DNA]</scope>
    <source>
        <strain evidence="6 7">DSM 23842</strain>
    </source>
</reference>
<dbReference type="OrthoDB" id="796738at2"/>
<dbReference type="Pfam" id="PF07681">
    <property type="entry name" value="DoxX"/>
    <property type="match status" value="1"/>
</dbReference>
<feature type="transmembrane region" description="Helical" evidence="5">
    <location>
        <begin position="82"/>
        <end position="101"/>
    </location>
</feature>
<name>A0A1H3X158_BIZPA</name>
<keyword evidence="2 5" id="KW-0812">Transmembrane</keyword>
<feature type="transmembrane region" description="Helical" evidence="5">
    <location>
        <begin position="54"/>
        <end position="75"/>
    </location>
</feature>
<feature type="transmembrane region" description="Helical" evidence="5">
    <location>
        <begin position="12"/>
        <end position="34"/>
    </location>
</feature>
<evidence type="ECO:0000313" key="7">
    <source>
        <dbReference type="Proteomes" id="UP000198846"/>
    </source>
</evidence>
<evidence type="ECO:0000256" key="2">
    <source>
        <dbReference type="ARBA" id="ARBA00022692"/>
    </source>
</evidence>
<keyword evidence="7" id="KW-1185">Reference proteome</keyword>
<dbReference type="GO" id="GO:0016020">
    <property type="term" value="C:membrane"/>
    <property type="evidence" value="ECO:0007669"/>
    <property type="project" value="UniProtKB-SubCell"/>
</dbReference>
<dbReference type="AlphaFoldDB" id="A0A1H3X158"/>
<organism evidence="6 7">
    <name type="scientific">Bizionia paragorgiae</name>
    <dbReference type="NCBI Taxonomy" id="283786"/>
    <lineage>
        <taxon>Bacteria</taxon>
        <taxon>Pseudomonadati</taxon>
        <taxon>Bacteroidota</taxon>
        <taxon>Flavobacteriia</taxon>
        <taxon>Flavobacteriales</taxon>
        <taxon>Flavobacteriaceae</taxon>
        <taxon>Bizionia</taxon>
    </lineage>
</organism>
<sequence>MIDLNKIVSAFTLRMILGFIFLMQGFGKVITMGIEKVYQAHYFIGTFEDILPDFLIYATVYYTSYIELIGGFLLVIGFKTNYALYALASVLILVTFGHGLAEPIWDLSHVMYRTMLLIALLLLPKTWDQWSVDYLISHRKK</sequence>
<gene>
    <name evidence="6" type="ORF">SAMN04487990_10470</name>
</gene>
<dbReference type="EMBL" id="FNQK01000004">
    <property type="protein sequence ID" value="SDZ92352.1"/>
    <property type="molecule type" value="Genomic_DNA"/>
</dbReference>
<evidence type="ECO:0000256" key="1">
    <source>
        <dbReference type="ARBA" id="ARBA00004141"/>
    </source>
</evidence>
<keyword evidence="3 5" id="KW-1133">Transmembrane helix</keyword>
<keyword evidence="4 5" id="KW-0472">Membrane</keyword>
<proteinExistence type="predicted"/>
<evidence type="ECO:0000256" key="4">
    <source>
        <dbReference type="ARBA" id="ARBA00023136"/>
    </source>
</evidence>
<evidence type="ECO:0000256" key="5">
    <source>
        <dbReference type="SAM" id="Phobius"/>
    </source>
</evidence>
<evidence type="ECO:0000313" key="6">
    <source>
        <dbReference type="EMBL" id="SDZ92352.1"/>
    </source>
</evidence>
<evidence type="ECO:0000256" key="3">
    <source>
        <dbReference type="ARBA" id="ARBA00022989"/>
    </source>
</evidence>
<protein>
    <submittedName>
        <fullName evidence="6">Uncharacterized membrane protein YphA, DoxX/SURF4 family</fullName>
    </submittedName>
</protein>
<dbReference type="InterPro" id="IPR032808">
    <property type="entry name" value="DoxX"/>
</dbReference>
<comment type="subcellular location">
    <subcellularLocation>
        <location evidence="1">Membrane</location>
        <topology evidence="1">Multi-pass membrane protein</topology>
    </subcellularLocation>
</comment>
<accession>A0A1H3X158</accession>
<dbReference type="RefSeq" id="WP_092132632.1">
    <property type="nucleotide sequence ID" value="NZ_FNQK01000004.1"/>
</dbReference>